<accession>A0ABR9L3V7</accession>
<reference evidence="1 2" key="1">
    <citation type="submission" date="2020-10" db="EMBL/GenBank/DDBJ databases">
        <title>Sequencing the genomes of 1000 actinobacteria strains.</title>
        <authorList>
            <person name="Klenk H.-P."/>
        </authorList>
    </citation>
    <scope>NUCLEOTIDE SEQUENCE [LARGE SCALE GENOMIC DNA]</scope>
    <source>
        <strain evidence="1 2">DSM 46661</strain>
    </source>
</reference>
<comment type="caution">
    <text evidence="1">The sequence shown here is derived from an EMBL/GenBank/DDBJ whole genome shotgun (WGS) entry which is preliminary data.</text>
</comment>
<dbReference type="RefSeq" id="WP_192742944.1">
    <property type="nucleotide sequence ID" value="NZ_JADBEJ010000004.1"/>
</dbReference>
<organism evidence="1 2">
    <name type="scientific">Amycolatopsis roodepoortensis</name>
    <dbReference type="NCBI Taxonomy" id="700274"/>
    <lineage>
        <taxon>Bacteria</taxon>
        <taxon>Bacillati</taxon>
        <taxon>Actinomycetota</taxon>
        <taxon>Actinomycetes</taxon>
        <taxon>Pseudonocardiales</taxon>
        <taxon>Pseudonocardiaceae</taxon>
        <taxon>Amycolatopsis</taxon>
    </lineage>
</organism>
<proteinExistence type="predicted"/>
<evidence type="ECO:0000313" key="1">
    <source>
        <dbReference type="EMBL" id="MBE1575424.1"/>
    </source>
</evidence>
<gene>
    <name evidence="1" type="ORF">H4W30_002471</name>
</gene>
<dbReference type="Proteomes" id="UP000656548">
    <property type="component" value="Unassembled WGS sequence"/>
</dbReference>
<evidence type="ECO:0000313" key="2">
    <source>
        <dbReference type="Proteomes" id="UP000656548"/>
    </source>
</evidence>
<name>A0ABR9L3V7_9PSEU</name>
<keyword evidence="2" id="KW-1185">Reference proteome</keyword>
<dbReference type="EMBL" id="JADBEJ010000004">
    <property type="protein sequence ID" value="MBE1575424.1"/>
    <property type="molecule type" value="Genomic_DNA"/>
</dbReference>
<protein>
    <submittedName>
        <fullName evidence="1">Uncharacterized protein</fullName>
    </submittedName>
</protein>
<sequence length="70" mass="7584">MVIRRTVSAEQVHADDLAAATEGEPCLPPAVRSAPWSPFWRLGLLRTSPGWHDALTESPSVECCARIRGG</sequence>